<evidence type="ECO:0000313" key="3">
    <source>
        <dbReference type="EMBL" id="RCV43863.1"/>
    </source>
</evidence>
<keyword evidence="2" id="KW-1133">Transmembrane helix</keyword>
<dbReference type="AlphaFoldDB" id="A0A368SNB7"/>
<accession>A0A368SNB7</accession>
<gene>
    <name evidence="3" type="ORF">SETIT_9G328100v2</name>
</gene>
<dbReference type="EMBL" id="CM003536">
    <property type="protein sequence ID" value="RCV43863.1"/>
    <property type="molecule type" value="Genomic_DNA"/>
</dbReference>
<feature type="region of interest" description="Disordered" evidence="1">
    <location>
        <begin position="1"/>
        <end position="29"/>
    </location>
</feature>
<reference evidence="3" key="2">
    <citation type="submission" date="2015-07" db="EMBL/GenBank/DDBJ databases">
        <authorList>
            <person name="Noorani M."/>
        </authorList>
    </citation>
    <scope>NUCLEOTIDE SEQUENCE</scope>
    <source>
        <strain evidence="3">Yugu1</strain>
    </source>
</reference>
<keyword evidence="2" id="KW-0812">Transmembrane</keyword>
<organism evidence="3">
    <name type="scientific">Setaria italica</name>
    <name type="common">Foxtail millet</name>
    <name type="synonym">Panicum italicum</name>
    <dbReference type="NCBI Taxonomy" id="4555"/>
    <lineage>
        <taxon>Eukaryota</taxon>
        <taxon>Viridiplantae</taxon>
        <taxon>Streptophyta</taxon>
        <taxon>Embryophyta</taxon>
        <taxon>Tracheophyta</taxon>
        <taxon>Spermatophyta</taxon>
        <taxon>Magnoliopsida</taxon>
        <taxon>Liliopsida</taxon>
        <taxon>Poales</taxon>
        <taxon>Poaceae</taxon>
        <taxon>PACMAD clade</taxon>
        <taxon>Panicoideae</taxon>
        <taxon>Panicodae</taxon>
        <taxon>Paniceae</taxon>
        <taxon>Cenchrinae</taxon>
        <taxon>Setaria</taxon>
    </lineage>
</organism>
<name>A0A368SNB7_SETIT</name>
<reference evidence="3" key="1">
    <citation type="journal article" date="2012" name="Nat. Biotechnol.">
        <title>Reference genome sequence of the model plant Setaria.</title>
        <authorList>
            <person name="Bennetzen J.L."/>
            <person name="Schmutz J."/>
            <person name="Wang H."/>
            <person name="Percifield R."/>
            <person name="Hawkins J."/>
            <person name="Pontaroli A.C."/>
            <person name="Estep M."/>
            <person name="Feng L."/>
            <person name="Vaughn J.N."/>
            <person name="Grimwood J."/>
            <person name="Jenkins J."/>
            <person name="Barry K."/>
            <person name="Lindquist E."/>
            <person name="Hellsten U."/>
            <person name="Deshpande S."/>
            <person name="Wang X."/>
            <person name="Wu X."/>
            <person name="Mitros T."/>
            <person name="Triplett J."/>
            <person name="Yang X."/>
            <person name="Ye C.Y."/>
            <person name="Mauro-Herrera M."/>
            <person name="Wang L."/>
            <person name="Li P."/>
            <person name="Sharma M."/>
            <person name="Sharma R."/>
            <person name="Ronald P.C."/>
            <person name="Panaud O."/>
            <person name="Kellogg E.A."/>
            <person name="Brutnell T.P."/>
            <person name="Doust A.N."/>
            <person name="Tuskan G.A."/>
            <person name="Rokhsar D."/>
            <person name="Devos K.M."/>
        </authorList>
    </citation>
    <scope>NUCLEOTIDE SEQUENCE [LARGE SCALE GENOMIC DNA]</scope>
    <source>
        <strain evidence="3">Yugu1</strain>
    </source>
</reference>
<proteinExistence type="predicted"/>
<protein>
    <submittedName>
        <fullName evidence="3">Uncharacterized protein</fullName>
    </submittedName>
</protein>
<evidence type="ECO:0000256" key="2">
    <source>
        <dbReference type="SAM" id="Phobius"/>
    </source>
</evidence>
<sequence>MRSCFTGVASPRVRGRARKPPGLPSSPQQAQLLGRRSYMWVSIYHLQIPPICLHLPFLFLLFFFHPCLYLFCPPFLFRGRPQCGCDAEAPFGVKYLSHRD</sequence>
<evidence type="ECO:0000256" key="1">
    <source>
        <dbReference type="SAM" id="MobiDB-lite"/>
    </source>
</evidence>
<keyword evidence="2" id="KW-0472">Membrane</keyword>
<feature type="transmembrane region" description="Helical" evidence="2">
    <location>
        <begin position="48"/>
        <end position="72"/>
    </location>
</feature>